<feature type="compositionally biased region" description="Basic and acidic residues" evidence="2">
    <location>
        <begin position="105"/>
        <end position="115"/>
    </location>
</feature>
<evidence type="ECO:0000256" key="2">
    <source>
        <dbReference type="SAM" id="MobiDB-lite"/>
    </source>
</evidence>
<dbReference type="STRING" id="246437.L9JJM9"/>
<dbReference type="PANTHER" id="PTHR46896">
    <property type="entry name" value="SENTRIN-SPECIFIC PROTEASE"/>
    <property type="match status" value="1"/>
</dbReference>
<protein>
    <submittedName>
        <fullName evidence="3">Sentrin-specific protease 6</fullName>
    </submittedName>
</protein>
<dbReference type="GO" id="GO:0090234">
    <property type="term" value="P:regulation of kinetochore assembly"/>
    <property type="evidence" value="ECO:0007669"/>
    <property type="project" value="TreeGrafter"/>
</dbReference>
<sequence>MWERARPRLSPRPATLRRLPSCGMASHPASEMDSCSQTSSAKPVIKKMLNKKHCVTVVDASAGQEKSDPRYWKNICNVKCSMKQINHTASENNKLNKGESLCQKTTDRTKNENGLRSESLSSMHHTDGLSKIRLNYSDESNEGSKMLEDELIDFSDDQDNQDDSSDDGFLADDNCSSEIGQWHLKPTICKQPCILLIDSLRGPSRSMLSKF</sequence>
<reference evidence="4" key="2">
    <citation type="journal article" date="2013" name="Nat. Commun.">
        <title>Genome of the Chinese tree shrew.</title>
        <authorList>
            <person name="Fan Y."/>
            <person name="Huang Z.Y."/>
            <person name="Cao C.C."/>
            <person name="Chen C.S."/>
            <person name="Chen Y.X."/>
            <person name="Fan D.D."/>
            <person name="He J."/>
            <person name="Hou H.L."/>
            <person name="Hu L."/>
            <person name="Hu X.T."/>
            <person name="Jiang X.T."/>
            <person name="Lai R."/>
            <person name="Lang Y.S."/>
            <person name="Liang B."/>
            <person name="Liao S.G."/>
            <person name="Mu D."/>
            <person name="Ma Y.Y."/>
            <person name="Niu Y.Y."/>
            <person name="Sun X.Q."/>
            <person name="Xia J.Q."/>
            <person name="Xiao J."/>
            <person name="Xiong Z.Q."/>
            <person name="Xu L."/>
            <person name="Yang L."/>
            <person name="Zhang Y."/>
            <person name="Zhao W."/>
            <person name="Zhao X.D."/>
            <person name="Zheng Y.T."/>
            <person name="Zhou J.M."/>
            <person name="Zhu Y.B."/>
            <person name="Zhang G.J."/>
            <person name="Wang J."/>
            <person name="Yao Y.G."/>
        </authorList>
    </citation>
    <scope>NUCLEOTIDE SEQUENCE [LARGE SCALE GENOMIC DNA]</scope>
</reference>
<evidence type="ECO:0000313" key="4">
    <source>
        <dbReference type="Proteomes" id="UP000011518"/>
    </source>
</evidence>
<evidence type="ECO:0000256" key="1">
    <source>
        <dbReference type="ARBA" id="ARBA00022786"/>
    </source>
</evidence>
<dbReference type="InParanoid" id="L9JJM9"/>
<keyword evidence="3" id="KW-0645">Protease</keyword>
<keyword evidence="3" id="KW-0378">Hydrolase</keyword>
<reference evidence="4" key="1">
    <citation type="submission" date="2012-07" db="EMBL/GenBank/DDBJ databases">
        <title>Genome of the Chinese tree shrew, a rising model animal genetically related to primates.</title>
        <authorList>
            <person name="Zhang G."/>
            <person name="Fan Y."/>
            <person name="Yao Y."/>
            <person name="Huang Z."/>
        </authorList>
    </citation>
    <scope>NUCLEOTIDE SEQUENCE [LARGE SCALE GENOMIC DNA]</scope>
</reference>
<evidence type="ECO:0000313" key="3">
    <source>
        <dbReference type="EMBL" id="ELW50563.1"/>
    </source>
</evidence>
<dbReference type="AlphaFoldDB" id="L9JJM9"/>
<dbReference type="GO" id="GO:0070139">
    <property type="term" value="F:SUMO-specific endopeptidase activity"/>
    <property type="evidence" value="ECO:0007669"/>
    <property type="project" value="TreeGrafter"/>
</dbReference>
<dbReference type="GO" id="GO:0006508">
    <property type="term" value="P:proteolysis"/>
    <property type="evidence" value="ECO:0007669"/>
    <property type="project" value="UniProtKB-KW"/>
</dbReference>
<dbReference type="InterPro" id="IPR051947">
    <property type="entry name" value="Sentrin-specific_protease"/>
</dbReference>
<feature type="region of interest" description="Disordered" evidence="2">
    <location>
        <begin position="1"/>
        <end position="38"/>
    </location>
</feature>
<dbReference type="EMBL" id="KB320979">
    <property type="protein sequence ID" value="ELW50563.1"/>
    <property type="molecule type" value="Genomic_DNA"/>
</dbReference>
<dbReference type="GO" id="GO:0005737">
    <property type="term" value="C:cytoplasm"/>
    <property type="evidence" value="ECO:0007669"/>
    <property type="project" value="TreeGrafter"/>
</dbReference>
<name>L9JJM9_TUPCH</name>
<dbReference type="PANTHER" id="PTHR46896:SF1">
    <property type="entry name" value="SENTRIN-SPECIFIC PROTEASE 6"/>
    <property type="match status" value="1"/>
</dbReference>
<proteinExistence type="predicted"/>
<keyword evidence="4" id="KW-1185">Reference proteome</keyword>
<dbReference type="GO" id="GO:0016926">
    <property type="term" value="P:protein desumoylation"/>
    <property type="evidence" value="ECO:0007669"/>
    <property type="project" value="TreeGrafter"/>
</dbReference>
<keyword evidence="1" id="KW-0833">Ubl conjugation pathway</keyword>
<dbReference type="GO" id="GO:0090169">
    <property type="term" value="P:regulation of spindle assembly"/>
    <property type="evidence" value="ECO:0007669"/>
    <property type="project" value="TreeGrafter"/>
</dbReference>
<dbReference type="Proteomes" id="UP000011518">
    <property type="component" value="Unassembled WGS sequence"/>
</dbReference>
<organism evidence="3 4">
    <name type="scientific">Tupaia chinensis</name>
    <name type="common">Chinese tree shrew</name>
    <name type="synonym">Tupaia belangeri chinensis</name>
    <dbReference type="NCBI Taxonomy" id="246437"/>
    <lineage>
        <taxon>Eukaryota</taxon>
        <taxon>Metazoa</taxon>
        <taxon>Chordata</taxon>
        <taxon>Craniata</taxon>
        <taxon>Vertebrata</taxon>
        <taxon>Euteleostomi</taxon>
        <taxon>Mammalia</taxon>
        <taxon>Eutheria</taxon>
        <taxon>Euarchontoglires</taxon>
        <taxon>Scandentia</taxon>
        <taxon>Tupaiidae</taxon>
        <taxon>Tupaia</taxon>
    </lineage>
</organism>
<feature type="region of interest" description="Disordered" evidence="2">
    <location>
        <begin position="96"/>
        <end position="124"/>
    </location>
</feature>
<accession>L9JJM9</accession>
<gene>
    <name evidence="3" type="ORF">TREES_T100009344</name>
</gene>
<dbReference type="GO" id="GO:0005634">
    <property type="term" value="C:nucleus"/>
    <property type="evidence" value="ECO:0007669"/>
    <property type="project" value="TreeGrafter"/>
</dbReference>